<organism evidence="2 3">
    <name type="scientific">Streblomastix strix</name>
    <dbReference type="NCBI Taxonomy" id="222440"/>
    <lineage>
        <taxon>Eukaryota</taxon>
        <taxon>Metamonada</taxon>
        <taxon>Preaxostyla</taxon>
        <taxon>Oxymonadida</taxon>
        <taxon>Streblomastigidae</taxon>
        <taxon>Streblomastix</taxon>
    </lineage>
</organism>
<dbReference type="EMBL" id="SNRW01016125">
    <property type="protein sequence ID" value="KAA6369688.1"/>
    <property type="molecule type" value="Genomic_DNA"/>
</dbReference>
<feature type="compositionally biased region" description="Low complexity" evidence="1">
    <location>
        <begin position="218"/>
        <end position="231"/>
    </location>
</feature>
<reference evidence="2 3" key="1">
    <citation type="submission" date="2019-03" db="EMBL/GenBank/DDBJ databases">
        <title>Single cell metagenomics reveals metabolic interactions within the superorganism composed of flagellate Streblomastix strix and complex community of Bacteroidetes bacteria on its surface.</title>
        <authorList>
            <person name="Treitli S.C."/>
            <person name="Kolisko M."/>
            <person name="Husnik F."/>
            <person name="Keeling P."/>
            <person name="Hampl V."/>
        </authorList>
    </citation>
    <scope>NUCLEOTIDE SEQUENCE [LARGE SCALE GENOMIC DNA]</scope>
    <source>
        <strain evidence="2">ST1C</strain>
    </source>
</reference>
<feature type="compositionally biased region" description="Basic residues" evidence="1">
    <location>
        <begin position="71"/>
        <end position="85"/>
    </location>
</feature>
<sequence>MEQIRTVETITTITTETVQSSDVQQLGDESLKNRKQIQKLLHSTQPQEKKYNETNYQYTNTTSSPSVTKNKVNKNKTTPIHKKKNITASAESINTPPSSKKKQSLNNTHQIPSTEIHSLSNSKTDPKTNPKKVTKSSTKVQKQSSDKKNRALKTPDKKNVNKTPDKPHTDKKVERSPNGEKAAAVQVLKLSETEQDKKPAHKRTSSGYGQQTRYAPLRSPQSSQSIRIRTSNPYDSPLMQSGRMYQSFHKTLAQPRQMISTHDELSVQRTDYPLDVYLQKKRLEDQARVLRENNRWMRHLENKRKRRHDKRIRILMGQGDGVHDMRITQTRSPGQLGWQDIRSTLNRNLKQREKEDGQDSDDSDSDSDNSSDEQSRSLPNPKYIQYAQNDLNLDGDQVIQDQDGDDDYDDEKGFVFGSVFEFDKL</sequence>
<accession>A0A5J4UG97</accession>
<feature type="compositionally biased region" description="Low complexity" evidence="1">
    <location>
        <begin position="53"/>
        <end position="70"/>
    </location>
</feature>
<dbReference type="AlphaFoldDB" id="A0A5J4UG97"/>
<name>A0A5J4UG97_9EUKA</name>
<evidence type="ECO:0000313" key="2">
    <source>
        <dbReference type="EMBL" id="KAA6369688.1"/>
    </source>
</evidence>
<evidence type="ECO:0000256" key="1">
    <source>
        <dbReference type="SAM" id="MobiDB-lite"/>
    </source>
</evidence>
<feature type="compositionally biased region" description="Polar residues" evidence="1">
    <location>
        <begin position="86"/>
        <end position="123"/>
    </location>
</feature>
<evidence type="ECO:0000313" key="3">
    <source>
        <dbReference type="Proteomes" id="UP000324800"/>
    </source>
</evidence>
<feature type="region of interest" description="Disordered" evidence="1">
    <location>
        <begin position="37"/>
        <end position="240"/>
    </location>
</feature>
<comment type="caution">
    <text evidence="2">The sequence shown here is derived from an EMBL/GenBank/DDBJ whole genome shotgun (WGS) entry which is preliminary data.</text>
</comment>
<protein>
    <submittedName>
        <fullName evidence="2">Uncharacterized protein</fullName>
    </submittedName>
</protein>
<proteinExistence type="predicted"/>
<gene>
    <name evidence="2" type="ORF">EZS28_034784</name>
</gene>
<feature type="compositionally biased region" description="Basic and acidic residues" evidence="1">
    <location>
        <begin position="144"/>
        <end position="178"/>
    </location>
</feature>
<dbReference type="Proteomes" id="UP000324800">
    <property type="component" value="Unassembled WGS sequence"/>
</dbReference>
<feature type="region of interest" description="Disordered" evidence="1">
    <location>
        <begin position="350"/>
        <end position="412"/>
    </location>
</feature>
<feature type="compositionally biased region" description="Acidic residues" evidence="1">
    <location>
        <begin position="358"/>
        <end position="371"/>
    </location>
</feature>